<evidence type="ECO:0000256" key="6">
    <source>
        <dbReference type="ARBA" id="ARBA00022777"/>
    </source>
</evidence>
<dbReference type="InterPro" id="IPR052016">
    <property type="entry name" value="Bact_Sigma-Reg"/>
</dbReference>
<dbReference type="PANTHER" id="PTHR43156">
    <property type="entry name" value="STAGE II SPORULATION PROTEIN E-RELATED"/>
    <property type="match status" value="1"/>
</dbReference>
<evidence type="ECO:0000256" key="16">
    <source>
        <dbReference type="SAM" id="MobiDB-lite"/>
    </source>
</evidence>
<proteinExistence type="predicted"/>
<keyword evidence="7" id="KW-0378">Hydrolase</keyword>
<dbReference type="EC" id="3.1.3.16" evidence="1"/>
<keyword evidence="8" id="KW-0067">ATP-binding</keyword>
<dbReference type="SUPFAM" id="SSF55785">
    <property type="entry name" value="PYP-like sensor domain (PAS domain)"/>
    <property type="match status" value="1"/>
</dbReference>
<sequence>MGATPWNRAFGGETAPAAPQRPWPATLTVGTDGRITSWSRGAQALFGLSAGRACGRRMRTLMVRPEDRSALDELLGTVLTGRSWSGSLPLLDADGLVHPVECGWQPIQDRRGRPGALIVVTDRVGQSAPAAKPAPLGTAEAALAAIGQFQEHAASVAMMRRVQLLTEANTMIGTTLDMSQTARELLAVAVPRFADTASVALLETVVDEFELPMARPDNEVRVRRVAARAQDPALEALLPVDQTVVHGQNSVFGQVLRSGRPRTLPALDQAATQKLWPESDPSPAPLLVGHCMLVVPLVARGAVLGIAMFTRGPDRRPFSGGEAVLGEEFAARAALCVDNARLYSHERHTALMLQRALLPADSGDHTGVDVAHRYLPASDLTGVGGDWYDVIGLRGGRVAMVVGDVMGHGVRAAAVMGQLRTATRTLVASLDLQPAEVLHHLDELAEHLGDGEILFATCLVAVFDPTTRICRMARAGHIPPLMVPAQGPPQLIELPPGVPLGVGGHTFESRDIELEDDSLLVLCTDGLVESRAPGRDIDDGLSDLAREIKDPSLPLEAIADTVISGLRGDRTMDDAALVIARVRGVPSTATAQWVVEPELPAVARARRAVRSTLSDWGLAELEETAELLASELVTNALLYSNGPISVRLMRDRTLLCEVYDASEEVPRLRAAGHDDDGGRGLHLVKELSHRWGTRHTTGGKSVWFELALPC</sequence>
<dbReference type="Gene3D" id="3.30.450.20">
    <property type="entry name" value="PAS domain"/>
    <property type="match status" value="1"/>
</dbReference>
<evidence type="ECO:0000256" key="4">
    <source>
        <dbReference type="ARBA" id="ARBA00022723"/>
    </source>
</evidence>
<dbReference type="CDD" id="cd16936">
    <property type="entry name" value="HATPase_RsbW-like"/>
    <property type="match status" value="1"/>
</dbReference>
<dbReference type="InterPro" id="IPR000014">
    <property type="entry name" value="PAS"/>
</dbReference>
<dbReference type="AlphaFoldDB" id="A0A941EP71"/>
<feature type="domain" description="PAS" evidence="17">
    <location>
        <begin position="27"/>
        <end position="82"/>
    </location>
</feature>
<dbReference type="GO" id="GO:0005524">
    <property type="term" value="F:ATP binding"/>
    <property type="evidence" value="ECO:0007669"/>
    <property type="project" value="UniProtKB-KW"/>
</dbReference>
<dbReference type="SUPFAM" id="SSF81606">
    <property type="entry name" value="PP2C-like"/>
    <property type="match status" value="1"/>
</dbReference>
<evidence type="ECO:0000256" key="12">
    <source>
        <dbReference type="ARBA" id="ARBA00047761"/>
    </source>
</evidence>
<comment type="catalytic activity">
    <reaction evidence="12">
        <text>O-phospho-L-seryl-[protein] + H2O = L-seryl-[protein] + phosphate</text>
        <dbReference type="Rhea" id="RHEA:20629"/>
        <dbReference type="Rhea" id="RHEA-COMP:9863"/>
        <dbReference type="Rhea" id="RHEA-COMP:11604"/>
        <dbReference type="ChEBI" id="CHEBI:15377"/>
        <dbReference type="ChEBI" id="CHEBI:29999"/>
        <dbReference type="ChEBI" id="CHEBI:43474"/>
        <dbReference type="ChEBI" id="CHEBI:83421"/>
        <dbReference type="EC" id="3.1.3.16"/>
    </reaction>
</comment>
<evidence type="ECO:0000256" key="13">
    <source>
        <dbReference type="ARBA" id="ARBA00056274"/>
    </source>
</evidence>
<dbReference type="CDD" id="cd00130">
    <property type="entry name" value="PAS"/>
    <property type="match status" value="1"/>
</dbReference>
<dbReference type="GO" id="GO:0016301">
    <property type="term" value="F:kinase activity"/>
    <property type="evidence" value="ECO:0007669"/>
    <property type="project" value="UniProtKB-KW"/>
</dbReference>
<evidence type="ECO:0000256" key="3">
    <source>
        <dbReference type="ARBA" id="ARBA00022679"/>
    </source>
</evidence>
<dbReference type="InterPro" id="IPR029016">
    <property type="entry name" value="GAF-like_dom_sf"/>
</dbReference>
<keyword evidence="5" id="KW-0547">Nucleotide-binding</keyword>
<dbReference type="Pfam" id="PF13185">
    <property type="entry name" value="GAF_2"/>
    <property type="match status" value="1"/>
</dbReference>
<dbReference type="SMART" id="SM00331">
    <property type="entry name" value="PP2C_SIG"/>
    <property type="match status" value="1"/>
</dbReference>
<keyword evidence="19" id="KW-1185">Reference proteome</keyword>
<dbReference type="PANTHER" id="PTHR43156:SF2">
    <property type="entry name" value="STAGE II SPORULATION PROTEIN E"/>
    <property type="match status" value="1"/>
</dbReference>
<gene>
    <name evidence="18" type="ORF">KDL01_11980</name>
</gene>
<organism evidence="18 19">
    <name type="scientific">Actinospica durhamensis</name>
    <dbReference type="NCBI Taxonomy" id="1508375"/>
    <lineage>
        <taxon>Bacteria</taxon>
        <taxon>Bacillati</taxon>
        <taxon>Actinomycetota</taxon>
        <taxon>Actinomycetes</taxon>
        <taxon>Catenulisporales</taxon>
        <taxon>Actinospicaceae</taxon>
        <taxon>Actinospica</taxon>
    </lineage>
</organism>
<dbReference type="FunFam" id="3.30.450.40:FF:000035">
    <property type="entry name" value="PAS sensor protein"/>
    <property type="match status" value="1"/>
</dbReference>
<dbReference type="Gene3D" id="3.30.450.40">
    <property type="match status" value="1"/>
</dbReference>
<keyword evidence="11" id="KW-0464">Manganese</keyword>
<comment type="caution">
    <text evidence="18">The sequence shown here is derived from an EMBL/GenBank/DDBJ whole genome shotgun (WGS) entry which is preliminary data.</text>
</comment>
<keyword evidence="4" id="KW-0479">Metal-binding</keyword>
<evidence type="ECO:0000256" key="11">
    <source>
        <dbReference type="ARBA" id="ARBA00023211"/>
    </source>
</evidence>
<reference evidence="18" key="1">
    <citation type="submission" date="2021-04" db="EMBL/GenBank/DDBJ databases">
        <title>Genome based classification of Actinospica acidithermotolerans sp. nov., an actinobacterium isolated from an Indonesian hot spring.</title>
        <authorList>
            <person name="Kusuma A.B."/>
            <person name="Putra K.E."/>
            <person name="Nafisah S."/>
            <person name="Loh J."/>
            <person name="Nouioui I."/>
            <person name="Goodfellow M."/>
        </authorList>
    </citation>
    <scope>NUCLEOTIDE SEQUENCE</scope>
    <source>
        <strain evidence="18">CSCA 57</strain>
    </source>
</reference>
<dbReference type="GO" id="GO:0004722">
    <property type="term" value="F:protein serine/threonine phosphatase activity"/>
    <property type="evidence" value="ECO:0007669"/>
    <property type="project" value="UniProtKB-EC"/>
</dbReference>
<evidence type="ECO:0000256" key="8">
    <source>
        <dbReference type="ARBA" id="ARBA00022840"/>
    </source>
</evidence>
<dbReference type="InterPro" id="IPR003594">
    <property type="entry name" value="HATPase_dom"/>
</dbReference>
<dbReference type="InterPro" id="IPR001932">
    <property type="entry name" value="PPM-type_phosphatase-like_dom"/>
</dbReference>
<dbReference type="FunFam" id="3.30.565.10:FF:000028">
    <property type="entry name" value="PAS sensor protein"/>
    <property type="match status" value="1"/>
</dbReference>
<evidence type="ECO:0000256" key="15">
    <source>
        <dbReference type="ARBA" id="ARBA00081350"/>
    </source>
</evidence>
<keyword evidence="3" id="KW-0808">Transferase</keyword>
<evidence type="ECO:0000256" key="1">
    <source>
        <dbReference type="ARBA" id="ARBA00013081"/>
    </source>
</evidence>
<dbReference type="InterPro" id="IPR036457">
    <property type="entry name" value="PPM-type-like_dom_sf"/>
</dbReference>
<dbReference type="Pfam" id="PF07228">
    <property type="entry name" value="SpoIIE"/>
    <property type="match status" value="1"/>
</dbReference>
<protein>
    <recommendedName>
        <fullName evidence="1">protein-serine/threonine phosphatase</fullName>
        <ecNumber evidence="1">3.1.3.16</ecNumber>
    </recommendedName>
    <alternativeName>
        <fullName evidence="15">Protein-serine/threonine phosphatase</fullName>
    </alternativeName>
    <alternativeName>
        <fullName evidence="14">Serine/threonine-protein kinase</fullName>
    </alternativeName>
</protein>
<evidence type="ECO:0000259" key="17">
    <source>
        <dbReference type="PROSITE" id="PS50112"/>
    </source>
</evidence>
<dbReference type="GO" id="GO:0046872">
    <property type="term" value="F:metal ion binding"/>
    <property type="evidence" value="ECO:0007669"/>
    <property type="project" value="UniProtKB-KW"/>
</dbReference>
<dbReference type="FunFam" id="3.60.40.10:FF:000005">
    <property type="entry name" value="Serine/threonine protein phosphatase"/>
    <property type="match status" value="1"/>
</dbReference>
<dbReference type="Pfam" id="PF08448">
    <property type="entry name" value="PAS_4"/>
    <property type="match status" value="1"/>
</dbReference>
<dbReference type="SUPFAM" id="SSF55874">
    <property type="entry name" value="ATPase domain of HSP90 chaperone/DNA topoisomerase II/histidine kinase"/>
    <property type="match status" value="1"/>
</dbReference>
<dbReference type="Gene3D" id="3.30.565.10">
    <property type="entry name" value="Histidine kinase-like ATPase, C-terminal domain"/>
    <property type="match status" value="1"/>
</dbReference>
<evidence type="ECO:0000313" key="18">
    <source>
        <dbReference type="EMBL" id="MBR7833988.1"/>
    </source>
</evidence>
<evidence type="ECO:0000256" key="9">
    <source>
        <dbReference type="ARBA" id="ARBA00022842"/>
    </source>
</evidence>
<keyword evidence="10" id="KW-0904">Protein phosphatase</keyword>
<dbReference type="EMBL" id="JAGSOG010000045">
    <property type="protein sequence ID" value="MBR7833988.1"/>
    <property type="molecule type" value="Genomic_DNA"/>
</dbReference>
<dbReference type="RefSeq" id="WP_212528510.1">
    <property type="nucleotide sequence ID" value="NZ_JAGSOG010000045.1"/>
</dbReference>
<comment type="function">
    <text evidence="13">Primarily acts as an independent SigF regulator that is sensitive to the osmosensory signal, mediating the cross talk of PknD with the SigF regulon. Possesses both phosphatase and kinase activities. The kinase domain functions as a classic anti-sigma factor-like kinase to phosphorylate the anti-anti-sigma factor domain at the canonical regulatory site, and the phosphatase domain antagonizes this activity.</text>
</comment>
<evidence type="ECO:0000256" key="2">
    <source>
        <dbReference type="ARBA" id="ARBA00022553"/>
    </source>
</evidence>
<evidence type="ECO:0000256" key="7">
    <source>
        <dbReference type="ARBA" id="ARBA00022801"/>
    </source>
</evidence>
<name>A0A941EP71_9ACTN</name>
<dbReference type="SUPFAM" id="SSF55781">
    <property type="entry name" value="GAF domain-like"/>
    <property type="match status" value="1"/>
</dbReference>
<dbReference type="Proteomes" id="UP000675781">
    <property type="component" value="Unassembled WGS sequence"/>
</dbReference>
<dbReference type="Gene3D" id="3.60.40.10">
    <property type="entry name" value="PPM-type phosphatase domain"/>
    <property type="match status" value="1"/>
</dbReference>
<dbReference type="Pfam" id="PF13581">
    <property type="entry name" value="HATPase_c_2"/>
    <property type="match status" value="1"/>
</dbReference>
<accession>A0A941EP71</accession>
<evidence type="ECO:0000256" key="5">
    <source>
        <dbReference type="ARBA" id="ARBA00022741"/>
    </source>
</evidence>
<keyword evidence="6" id="KW-0418">Kinase</keyword>
<dbReference type="InterPro" id="IPR003018">
    <property type="entry name" value="GAF"/>
</dbReference>
<dbReference type="InterPro" id="IPR035965">
    <property type="entry name" value="PAS-like_dom_sf"/>
</dbReference>
<dbReference type="PROSITE" id="PS50112">
    <property type="entry name" value="PAS"/>
    <property type="match status" value="1"/>
</dbReference>
<dbReference type="NCBIfam" id="TIGR00229">
    <property type="entry name" value="sensory_box"/>
    <property type="match status" value="1"/>
</dbReference>
<evidence type="ECO:0000256" key="14">
    <source>
        <dbReference type="ARBA" id="ARBA00075117"/>
    </source>
</evidence>
<dbReference type="InterPro" id="IPR036890">
    <property type="entry name" value="HATPase_C_sf"/>
</dbReference>
<evidence type="ECO:0000256" key="10">
    <source>
        <dbReference type="ARBA" id="ARBA00022912"/>
    </source>
</evidence>
<evidence type="ECO:0000313" key="19">
    <source>
        <dbReference type="Proteomes" id="UP000675781"/>
    </source>
</evidence>
<keyword evidence="2" id="KW-0597">Phosphoprotein</keyword>
<dbReference type="InterPro" id="IPR013656">
    <property type="entry name" value="PAS_4"/>
</dbReference>
<feature type="region of interest" description="Disordered" evidence="16">
    <location>
        <begin position="1"/>
        <end position="24"/>
    </location>
</feature>
<keyword evidence="9" id="KW-0460">Magnesium</keyword>